<reference evidence="1" key="1">
    <citation type="submission" date="2023-10" db="EMBL/GenBank/DDBJ databases">
        <title>Genome assemblies of two species of porcelain crab, Petrolisthes cinctipes and Petrolisthes manimaculis (Anomura: Porcellanidae).</title>
        <authorList>
            <person name="Angst P."/>
        </authorList>
    </citation>
    <scope>NUCLEOTIDE SEQUENCE</scope>
    <source>
        <strain evidence="1">PB745_01</strain>
        <tissue evidence="1">Gill</tissue>
    </source>
</reference>
<evidence type="ECO:0000313" key="1">
    <source>
        <dbReference type="EMBL" id="KAK3888418.1"/>
    </source>
</evidence>
<accession>A0AAE1G8A9</accession>
<keyword evidence="2" id="KW-1185">Reference proteome</keyword>
<protein>
    <submittedName>
        <fullName evidence="1">Uncharacterized protein</fullName>
    </submittedName>
</protein>
<proteinExistence type="predicted"/>
<organism evidence="1 2">
    <name type="scientific">Petrolisthes cinctipes</name>
    <name type="common">Flat porcelain crab</name>
    <dbReference type="NCBI Taxonomy" id="88211"/>
    <lineage>
        <taxon>Eukaryota</taxon>
        <taxon>Metazoa</taxon>
        <taxon>Ecdysozoa</taxon>
        <taxon>Arthropoda</taxon>
        <taxon>Crustacea</taxon>
        <taxon>Multicrustacea</taxon>
        <taxon>Malacostraca</taxon>
        <taxon>Eumalacostraca</taxon>
        <taxon>Eucarida</taxon>
        <taxon>Decapoda</taxon>
        <taxon>Pleocyemata</taxon>
        <taxon>Anomura</taxon>
        <taxon>Galatheoidea</taxon>
        <taxon>Porcellanidae</taxon>
        <taxon>Petrolisthes</taxon>
    </lineage>
</organism>
<evidence type="ECO:0000313" key="2">
    <source>
        <dbReference type="Proteomes" id="UP001286313"/>
    </source>
</evidence>
<gene>
    <name evidence="1" type="ORF">Pcinc_007546</name>
</gene>
<dbReference type="Proteomes" id="UP001286313">
    <property type="component" value="Unassembled WGS sequence"/>
</dbReference>
<sequence>MHLNPFLCTPGAKHRRSLFLVPALVIPGAAARLIRSQTASGVVRSRDDACTEPLPDHIWDLTPKGPLRQCTATSTLALDREAQASAVIPGQAFHRVPALITRVRCHESDIDS</sequence>
<dbReference type="AlphaFoldDB" id="A0AAE1G8A9"/>
<comment type="caution">
    <text evidence="1">The sequence shown here is derived from an EMBL/GenBank/DDBJ whole genome shotgun (WGS) entry which is preliminary data.</text>
</comment>
<name>A0AAE1G8A9_PETCI</name>
<dbReference type="EMBL" id="JAWQEG010000555">
    <property type="protein sequence ID" value="KAK3888418.1"/>
    <property type="molecule type" value="Genomic_DNA"/>
</dbReference>